<keyword evidence="4" id="KW-1133">Transmembrane helix</keyword>
<sequence length="278" mass="30811">MYVSLISISDLHILQWKHGCQVEKSENGLKFQKGFDQYSYDGEDFLSFDDANMQWVASVNQAVPTKQKWDGVQILNQYTKGYLEKECMDWLSKFVTYSEAQMAEQSRKSPPEVFVFAKAKDDKRTLTCLATGFYPKDVEVHIMRDGVPLTERDGVTSSGILPNGDAPETYQMRKMVVIDTSDSAEFRCVVKHETLKTPVELVWDRQCLNCGDGGCTVQVVAAVIVVIVVVAVLAGVAFFIRRRRSGQANAQNSPTAVVTNGQPNGATAPLLVNGQNGQ</sequence>
<feature type="transmembrane region" description="Helical" evidence="4">
    <location>
        <begin position="219"/>
        <end position="240"/>
    </location>
</feature>
<dbReference type="Gene3D" id="3.30.500.10">
    <property type="entry name" value="MHC class I-like antigen recognition-like"/>
    <property type="match status" value="1"/>
</dbReference>
<dbReference type="EMBL" id="JAFDVH010000021">
    <property type="protein sequence ID" value="KAG7457571.1"/>
    <property type="molecule type" value="Genomic_DNA"/>
</dbReference>
<keyword evidence="2" id="KW-0393">Immunoglobulin domain</keyword>
<evidence type="ECO:0000256" key="2">
    <source>
        <dbReference type="ARBA" id="ARBA00023319"/>
    </source>
</evidence>
<dbReference type="AlphaFoldDB" id="A0A9D3PGU5"/>
<evidence type="ECO:0000256" key="1">
    <source>
        <dbReference type="ARBA" id="ARBA00023180"/>
    </source>
</evidence>
<dbReference type="InterPro" id="IPR011161">
    <property type="entry name" value="MHC_I-like_Ag-recog"/>
</dbReference>
<proteinExistence type="predicted"/>
<dbReference type="InterPro" id="IPR003597">
    <property type="entry name" value="Ig_C1-set"/>
</dbReference>
<evidence type="ECO:0000259" key="5">
    <source>
        <dbReference type="PROSITE" id="PS50835"/>
    </source>
</evidence>
<dbReference type="SUPFAM" id="SSF48726">
    <property type="entry name" value="Immunoglobulin"/>
    <property type="match status" value="1"/>
</dbReference>
<accession>A0A9D3PGU5</accession>
<dbReference type="PROSITE" id="PS00290">
    <property type="entry name" value="IG_MHC"/>
    <property type="match status" value="1"/>
</dbReference>
<dbReference type="InterPro" id="IPR050208">
    <property type="entry name" value="MHC_class-I_related"/>
</dbReference>
<protein>
    <recommendedName>
        <fullName evidence="5">Ig-like domain-containing protein</fullName>
    </recommendedName>
</protein>
<dbReference type="Pfam" id="PF07654">
    <property type="entry name" value="C1-set"/>
    <property type="match status" value="1"/>
</dbReference>
<keyword evidence="1" id="KW-0325">Glycoprotein</keyword>
<dbReference type="GO" id="GO:0006955">
    <property type="term" value="P:immune response"/>
    <property type="evidence" value="ECO:0007669"/>
    <property type="project" value="TreeGrafter"/>
</dbReference>
<dbReference type="InterPro" id="IPR011162">
    <property type="entry name" value="MHC_I/II-like_Ag-recog"/>
</dbReference>
<dbReference type="InterPro" id="IPR036179">
    <property type="entry name" value="Ig-like_dom_sf"/>
</dbReference>
<evidence type="ECO:0000256" key="4">
    <source>
        <dbReference type="SAM" id="Phobius"/>
    </source>
</evidence>
<evidence type="ECO:0000313" key="6">
    <source>
        <dbReference type="EMBL" id="KAG7457571.1"/>
    </source>
</evidence>
<dbReference type="InterPro" id="IPR007110">
    <property type="entry name" value="Ig-like_dom"/>
</dbReference>
<dbReference type="InterPro" id="IPR013783">
    <property type="entry name" value="Ig-like_fold"/>
</dbReference>
<dbReference type="GO" id="GO:0005615">
    <property type="term" value="C:extracellular space"/>
    <property type="evidence" value="ECO:0007669"/>
    <property type="project" value="TreeGrafter"/>
</dbReference>
<dbReference type="GO" id="GO:0009897">
    <property type="term" value="C:external side of plasma membrane"/>
    <property type="evidence" value="ECO:0007669"/>
    <property type="project" value="TreeGrafter"/>
</dbReference>
<dbReference type="InterPro" id="IPR003006">
    <property type="entry name" value="Ig/MHC_CS"/>
</dbReference>
<dbReference type="Gene3D" id="2.60.40.10">
    <property type="entry name" value="Immunoglobulins"/>
    <property type="match status" value="1"/>
</dbReference>
<dbReference type="Proteomes" id="UP001046870">
    <property type="component" value="Chromosome 21"/>
</dbReference>
<dbReference type="InterPro" id="IPR037055">
    <property type="entry name" value="MHC_I-like_Ag-recog_sf"/>
</dbReference>
<feature type="region of interest" description="Disordered" evidence="3">
    <location>
        <begin position="250"/>
        <end position="278"/>
    </location>
</feature>
<dbReference type="PROSITE" id="PS50835">
    <property type="entry name" value="IG_LIKE"/>
    <property type="match status" value="1"/>
</dbReference>
<evidence type="ECO:0000256" key="3">
    <source>
        <dbReference type="SAM" id="MobiDB-lite"/>
    </source>
</evidence>
<feature type="domain" description="Ig-like" evidence="5">
    <location>
        <begin position="111"/>
        <end position="200"/>
    </location>
</feature>
<gene>
    <name evidence="6" type="ORF">MATL_G00228550</name>
</gene>
<dbReference type="PANTHER" id="PTHR16675">
    <property type="entry name" value="MHC CLASS I-RELATED"/>
    <property type="match status" value="1"/>
</dbReference>
<keyword evidence="4" id="KW-0472">Membrane</keyword>
<comment type="caution">
    <text evidence="6">The sequence shown here is derived from an EMBL/GenBank/DDBJ whole genome shotgun (WGS) entry which is preliminary data.</text>
</comment>
<dbReference type="OrthoDB" id="8890485at2759"/>
<organism evidence="6 7">
    <name type="scientific">Megalops atlanticus</name>
    <name type="common">Tarpon</name>
    <name type="synonym">Clupea gigantea</name>
    <dbReference type="NCBI Taxonomy" id="7932"/>
    <lineage>
        <taxon>Eukaryota</taxon>
        <taxon>Metazoa</taxon>
        <taxon>Chordata</taxon>
        <taxon>Craniata</taxon>
        <taxon>Vertebrata</taxon>
        <taxon>Euteleostomi</taxon>
        <taxon>Actinopterygii</taxon>
        <taxon>Neopterygii</taxon>
        <taxon>Teleostei</taxon>
        <taxon>Elopiformes</taxon>
        <taxon>Megalopidae</taxon>
        <taxon>Megalops</taxon>
    </lineage>
</organism>
<dbReference type="SUPFAM" id="SSF54452">
    <property type="entry name" value="MHC antigen-recognition domain"/>
    <property type="match status" value="1"/>
</dbReference>
<keyword evidence="4" id="KW-0812">Transmembrane</keyword>
<dbReference type="PANTHER" id="PTHR16675:SF193">
    <property type="entry name" value="LOC571647 PROTEIN-RELATED"/>
    <property type="match status" value="1"/>
</dbReference>
<dbReference type="SMART" id="SM00407">
    <property type="entry name" value="IGc1"/>
    <property type="match status" value="1"/>
</dbReference>
<dbReference type="Pfam" id="PF00129">
    <property type="entry name" value="MHC_I"/>
    <property type="match status" value="1"/>
</dbReference>
<feature type="compositionally biased region" description="Polar residues" evidence="3">
    <location>
        <begin position="250"/>
        <end position="265"/>
    </location>
</feature>
<keyword evidence="7" id="KW-1185">Reference proteome</keyword>
<reference evidence="6" key="1">
    <citation type="submission" date="2021-01" db="EMBL/GenBank/DDBJ databases">
        <authorList>
            <person name="Zahm M."/>
            <person name="Roques C."/>
            <person name="Cabau C."/>
            <person name="Klopp C."/>
            <person name="Donnadieu C."/>
            <person name="Jouanno E."/>
            <person name="Lampietro C."/>
            <person name="Louis A."/>
            <person name="Herpin A."/>
            <person name="Echchiki A."/>
            <person name="Berthelot C."/>
            <person name="Parey E."/>
            <person name="Roest-Crollius H."/>
            <person name="Braasch I."/>
            <person name="Postlethwait J."/>
            <person name="Bobe J."/>
            <person name="Montfort J."/>
            <person name="Bouchez O."/>
            <person name="Begum T."/>
            <person name="Mejri S."/>
            <person name="Adams A."/>
            <person name="Chen W.-J."/>
            <person name="Guiguen Y."/>
        </authorList>
    </citation>
    <scope>NUCLEOTIDE SEQUENCE</scope>
    <source>
        <strain evidence="6">YG-15Mar2019-1</strain>
        <tissue evidence="6">Brain</tissue>
    </source>
</reference>
<evidence type="ECO:0000313" key="7">
    <source>
        <dbReference type="Proteomes" id="UP001046870"/>
    </source>
</evidence>
<name>A0A9D3PGU5_MEGAT</name>